<proteinExistence type="inferred from homology"/>
<evidence type="ECO:0000256" key="1">
    <source>
        <dbReference type="ARBA" id="ARBA00002512"/>
    </source>
</evidence>
<name>A0A8J5QSW8_9ASCO</name>
<feature type="transmembrane region" description="Helical" evidence="11">
    <location>
        <begin position="48"/>
        <end position="76"/>
    </location>
</feature>
<dbReference type="GO" id="GO:0032220">
    <property type="term" value="P:plasma membrane fusion involved in cytogamy"/>
    <property type="evidence" value="ECO:0007669"/>
    <property type="project" value="TreeGrafter"/>
</dbReference>
<evidence type="ECO:0000256" key="8">
    <source>
        <dbReference type="ARBA" id="ARBA00022989"/>
    </source>
</evidence>
<evidence type="ECO:0000313" key="13">
    <source>
        <dbReference type="Proteomes" id="UP000694255"/>
    </source>
</evidence>
<comment type="caution">
    <text evidence="12">The sequence shown here is derived from an EMBL/GenBank/DDBJ whole genome shotgun (WGS) entry which is preliminary data.</text>
</comment>
<keyword evidence="5 11" id="KW-1003">Cell membrane</keyword>
<evidence type="ECO:0000313" key="12">
    <source>
        <dbReference type="EMBL" id="KAG7665430.1"/>
    </source>
</evidence>
<evidence type="ECO:0000256" key="6">
    <source>
        <dbReference type="ARBA" id="ARBA00022692"/>
    </source>
</evidence>
<accession>A0A8J5QSW8</accession>
<keyword evidence="9 11" id="KW-0472">Membrane</keyword>
<gene>
    <name evidence="12" type="ORF">J8A68_001118</name>
</gene>
<dbReference type="GeneID" id="73467919"/>
<evidence type="ECO:0000256" key="10">
    <source>
        <dbReference type="ARBA" id="ARBA00023180"/>
    </source>
</evidence>
<comment type="subcellular location">
    <subcellularLocation>
        <location evidence="2 11">Cell membrane</location>
        <topology evidence="2 11">Multi-pass membrane protein</topology>
    </subcellularLocation>
</comment>
<keyword evidence="10" id="KW-0325">Glycoprotein</keyword>
<reference evidence="12 13" key="1">
    <citation type="journal article" date="2021" name="DNA Res.">
        <title>Genome analysis of Candida subhashii reveals its hybrid nature and dual mitochondrial genome conformations.</title>
        <authorList>
            <person name="Mixao V."/>
            <person name="Hegedusova E."/>
            <person name="Saus E."/>
            <person name="Pryszcz L.P."/>
            <person name="Cillingova A."/>
            <person name="Nosek J."/>
            <person name="Gabaldon T."/>
        </authorList>
    </citation>
    <scope>NUCLEOTIDE SEQUENCE [LARGE SCALE GENOMIC DNA]</scope>
    <source>
        <strain evidence="12 13">CBS 10753</strain>
    </source>
</reference>
<feature type="transmembrane region" description="Helical" evidence="11">
    <location>
        <begin position="252"/>
        <end position="271"/>
    </location>
</feature>
<dbReference type="PANTHER" id="PTHR31030">
    <property type="entry name" value="PLASMA MEMBRANE FUSION PROTEIN PRM1"/>
    <property type="match status" value="1"/>
</dbReference>
<keyword evidence="7 11" id="KW-0184">Conjugation</keyword>
<keyword evidence="13" id="KW-1185">Reference proteome</keyword>
<dbReference type="PANTHER" id="PTHR31030:SF1">
    <property type="entry name" value="PLASMA MEMBRANE FUSION PROTEIN PRM1"/>
    <property type="match status" value="1"/>
</dbReference>
<evidence type="ECO:0000256" key="3">
    <source>
        <dbReference type="ARBA" id="ARBA00010780"/>
    </source>
</evidence>
<dbReference type="Proteomes" id="UP000694255">
    <property type="component" value="Unassembled WGS sequence"/>
</dbReference>
<evidence type="ECO:0000256" key="2">
    <source>
        <dbReference type="ARBA" id="ARBA00004651"/>
    </source>
</evidence>
<evidence type="ECO:0000256" key="9">
    <source>
        <dbReference type="ARBA" id="ARBA00023136"/>
    </source>
</evidence>
<protein>
    <recommendedName>
        <fullName evidence="4 11">Plasma membrane fusion protein PRM1</fullName>
    </recommendedName>
</protein>
<dbReference type="InterPro" id="IPR026777">
    <property type="entry name" value="PRM1"/>
</dbReference>
<dbReference type="GO" id="GO:0005886">
    <property type="term" value="C:plasma membrane"/>
    <property type="evidence" value="ECO:0007669"/>
    <property type="project" value="UniProtKB-SubCell"/>
</dbReference>
<sequence>MLKNSLISNITKNIIDESACDDDNIQPMLDTMHKLVIDGMNKLQYSSVAFVIIIVKTIQQLILFYIEIFVGTYLCLLNAVMKTTTEFALDSGETIIRTLNVTIVEVTNEIEEGLQGLSTLLNDFSRGITGLASIFTGESTDPSAYEDKIKLSLGSLKDKIMIPGDVLTKIDEVRNTSLDGISQVDSGTQTLISAPFNLATEQLTKLKDNSNWNSGVKSVDPLQAREICLENVSNSIEYQQALINGINYTSKILIISLILGMIGCAMVFFYLEWRHWKRTDAFLSEASVVDKVGFRNQSNIYEDVVLYSLIKRFGISVSDKAIWMWSYLTSKFARNVLCFGFMGLLAFLIQYILIKEAQNSLQNRIDTLQFDNSTVSGNVTDTYLKNMNTYISESETTLNDELFGSIKETSETVHQHLLDFLETLSSTLDSIFGNTPFSGPIETVVYCTLGRKLEKVEQGLDWINNNLYVKFPEVSPELEQNIKELKFSTSNKVLDKVKDILDIYRKSLNFELYVSLAFLGAWVLQIIIGGLILFLRRFQWTDDDENSELTISDPRPLTKRERETYGYPVSQAIDTNMHPLPHPPSIYSSSYSPRGTDGYYHFK</sequence>
<dbReference type="GO" id="GO:0043332">
    <property type="term" value="C:mating projection tip"/>
    <property type="evidence" value="ECO:0007669"/>
    <property type="project" value="UniProtKB-UniRule"/>
</dbReference>
<dbReference type="RefSeq" id="XP_049265662.1">
    <property type="nucleotide sequence ID" value="XM_049404738.1"/>
</dbReference>
<organism evidence="12 13">
    <name type="scientific">[Candida] subhashii</name>
    <dbReference type="NCBI Taxonomy" id="561895"/>
    <lineage>
        <taxon>Eukaryota</taxon>
        <taxon>Fungi</taxon>
        <taxon>Dikarya</taxon>
        <taxon>Ascomycota</taxon>
        <taxon>Saccharomycotina</taxon>
        <taxon>Pichiomycetes</taxon>
        <taxon>Debaryomycetaceae</taxon>
        <taxon>Spathaspora</taxon>
    </lineage>
</organism>
<feature type="transmembrane region" description="Helical" evidence="11">
    <location>
        <begin position="512"/>
        <end position="535"/>
    </location>
</feature>
<comment type="caution">
    <text evidence="11">Lacks conserved residue(s) required for the propagation of feature annotation.</text>
</comment>
<evidence type="ECO:0000256" key="5">
    <source>
        <dbReference type="ARBA" id="ARBA00022475"/>
    </source>
</evidence>
<dbReference type="EMBL" id="JAGSYN010000050">
    <property type="protein sequence ID" value="KAG7665430.1"/>
    <property type="molecule type" value="Genomic_DNA"/>
</dbReference>
<feature type="transmembrane region" description="Helical" evidence="11">
    <location>
        <begin position="332"/>
        <end position="354"/>
    </location>
</feature>
<evidence type="ECO:0000256" key="7">
    <source>
        <dbReference type="ARBA" id="ARBA00022971"/>
    </source>
</evidence>
<evidence type="ECO:0000256" key="11">
    <source>
        <dbReference type="RuleBase" id="RU366035"/>
    </source>
</evidence>
<dbReference type="OrthoDB" id="5356111at2759"/>
<dbReference type="AlphaFoldDB" id="A0A8J5QSW8"/>
<comment type="function">
    <text evidence="1 11">Involved in cell fusion during mating by stabilizing the plasma membrane fusion event.</text>
</comment>
<evidence type="ECO:0000256" key="4">
    <source>
        <dbReference type="ARBA" id="ARBA00017621"/>
    </source>
</evidence>
<keyword evidence="8 11" id="KW-1133">Transmembrane helix</keyword>
<comment type="similarity">
    <text evidence="3 11">Belongs to the PRM1 family.</text>
</comment>
<keyword evidence="6 11" id="KW-0812">Transmembrane</keyword>